<feature type="transmembrane region" description="Helical" evidence="8">
    <location>
        <begin position="197"/>
        <end position="215"/>
    </location>
</feature>
<dbReference type="GeneID" id="9229765"/>
<feature type="transmembrane region" description="Helical" evidence="8">
    <location>
        <begin position="100"/>
        <end position="123"/>
    </location>
</feature>
<dbReference type="OrthoDB" id="5965864at2759"/>
<dbReference type="Proteomes" id="UP000002035">
    <property type="component" value="Unassembled WGS sequence"/>
</dbReference>
<dbReference type="EMBL" id="DS995704">
    <property type="protein sequence ID" value="EEQ31572.1"/>
    <property type="molecule type" value="Genomic_DNA"/>
</dbReference>
<evidence type="ECO:0000256" key="6">
    <source>
        <dbReference type="ARBA" id="ARBA00022989"/>
    </source>
</evidence>
<dbReference type="InterPro" id="IPR036259">
    <property type="entry name" value="MFS_trans_sf"/>
</dbReference>
<accession>C5FNF8</accession>
<feature type="transmembrane region" description="Helical" evidence="8">
    <location>
        <begin position="335"/>
        <end position="353"/>
    </location>
</feature>
<feature type="transmembrane region" description="Helical" evidence="8">
    <location>
        <begin position="297"/>
        <end position="315"/>
    </location>
</feature>
<comment type="subcellular location">
    <subcellularLocation>
        <location evidence="1">Endomembrane system</location>
        <topology evidence="1">Multi-pass membrane protein</topology>
    </subcellularLocation>
    <subcellularLocation>
        <location evidence="8">Vacuole membrane</location>
        <topology evidence="8">Multi-pass membrane protein</topology>
    </subcellularLocation>
</comment>
<keyword evidence="3" id="KW-0813">Transport</keyword>
<evidence type="ECO:0000256" key="8">
    <source>
        <dbReference type="RuleBase" id="RU361113"/>
    </source>
</evidence>
<dbReference type="RefSeq" id="XP_002846654.1">
    <property type="nucleotide sequence ID" value="XM_002846608.1"/>
</dbReference>
<keyword evidence="11" id="KW-1185">Reference proteome</keyword>
<organism evidence="10 11">
    <name type="scientific">Arthroderma otae (strain ATCC MYA-4605 / CBS 113480)</name>
    <name type="common">Microsporum canis</name>
    <dbReference type="NCBI Taxonomy" id="554155"/>
    <lineage>
        <taxon>Eukaryota</taxon>
        <taxon>Fungi</taxon>
        <taxon>Dikarya</taxon>
        <taxon>Ascomycota</taxon>
        <taxon>Pezizomycotina</taxon>
        <taxon>Eurotiomycetes</taxon>
        <taxon>Eurotiomycetidae</taxon>
        <taxon>Onygenales</taxon>
        <taxon>Arthrodermataceae</taxon>
        <taxon>Microsporum</taxon>
    </lineage>
</organism>
<dbReference type="VEuPathDB" id="FungiDB:MCYG_04391"/>
<dbReference type="PIRSF" id="PIRSF015974">
    <property type="entry name" value="CLN3_BTN1"/>
    <property type="match status" value="1"/>
</dbReference>
<dbReference type="InterPro" id="IPR003492">
    <property type="entry name" value="Battenin_disease_Cln3"/>
</dbReference>
<evidence type="ECO:0000256" key="4">
    <source>
        <dbReference type="ARBA" id="ARBA00022692"/>
    </source>
</evidence>
<dbReference type="GO" id="GO:0051453">
    <property type="term" value="P:regulation of intracellular pH"/>
    <property type="evidence" value="ECO:0007669"/>
    <property type="project" value="EnsemblFungi"/>
</dbReference>
<evidence type="ECO:0000256" key="3">
    <source>
        <dbReference type="ARBA" id="ARBA00022448"/>
    </source>
</evidence>
<sequence>MPSPTPEPPMLPLPCAPNSNWSRFRHHLSSIFNGVDPRVFTAFWLFGLINNVLYVIILSAALDLVGPSVPKGVVLLADVVPSFFTKLCAPYFIHVVPYPVRMFIFVALSTFGMFLVALSPAYNSATANSSITTKLAGVMLASLSSGGGELSFLGLTHFYGPFSLAAWGSGTGAAGLVGAGAYALATTSFGFSVKATLLASALLPAVMMISFFGILPRGPMLRISHGYQTIEEVERGEDPRENEARRPLDEPLSDHRDGIEGLLADPVGTNDLKKTPSQDSSLSWQLFKANLSRARSLFFPFMFPLLLVYIAEYTINQGVAPTLLFPLSEGPFKHYRAFYPTYNAIYQVGVFISRSSTPFFRIHDLYFPSFLQVLNLILLTLHALFNFIPNVYIVFLVVFWEGLLGGLVYVNTFAEITDRIPKEEREFSLGATTVSDSAGICIAGLLGMVFEVWLCNWQVSHGRDYCQKT</sequence>
<feature type="transmembrane region" description="Helical" evidence="8">
    <location>
        <begin position="73"/>
        <end position="93"/>
    </location>
</feature>
<dbReference type="GO" id="GO:1903826">
    <property type="term" value="P:L-arginine transmembrane transport"/>
    <property type="evidence" value="ECO:0007669"/>
    <property type="project" value="EnsemblFungi"/>
</dbReference>
<dbReference type="InterPro" id="IPR018460">
    <property type="entry name" value="Battenin_disease_Cln3_subgr"/>
</dbReference>
<keyword evidence="4 8" id="KW-0812">Transmembrane</keyword>
<evidence type="ECO:0000256" key="1">
    <source>
        <dbReference type="ARBA" id="ARBA00004127"/>
    </source>
</evidence>
<evidence type="ECO:0000313" key="10">
    <source>
        <dbReference type="EMBL" id="EEQ31572.1"/>
    </source>
</evidence>
<dbReference type="OMA" id="WLCNWQV"/>
<dbReference type="PANTHER" id="PTHR10981:SF0">
    <property type="entry name" value="BATTENIN"/>
    <property type="match status" value="1"/>
</dbReference>
<name>C5FNF8_ARTOC</name>
<protein>
    <recommendedName>
        <fullName evidence="8">Protein BTN</fullName>
    </recommendedName>
</protein>
<dbReference type="Pfam" id="PF02487">
    <property type="entry name" value="CLN3"/>
    <property type="match status" value="1"/>
</dbReference>
<feature type="transmembrane region" description="Helical" evidence="8">
    <location>
        <begin position="39"/>
        <end position="61"/>
    </location>
</feature>
<dbReference type="GO" id="GO:0005774">
    <property type="term" value="C:vacuolar membrane"/>
    <property type="evidence" value="ECO:0007669"/>
    <property type="project" value="UniProtKB-SubCell"/>
</dbReference>
<dbReference type="Gene3D" id="1.20.1250.20">
    <property type="entry name" value="MFS general substrate transporter like domains"/>
    <property type="match status" value="1"/>
</dbReference>
<dbReference type="GO" id="GO:0012505">
    <property type="term" value="C:endomembrane system"/>
    <property type="evidence" value="ECO:0007669"/>
    <property type="project" value="UniProtKB-SubCell"/>
</dbReference>
<feature type="region of interest" description="Disordered" evidence="9">
    <location>
        <begin position="232"/>
        <end position="256"/>
    </location>
</feature>
<dbReference type="PRINTS" id="PR01315">
    <property type="entry name" value="BATTENIN"/>
</dbReference>
<reference evidence="11" key="1">
    <citation type="journal article" date="2012" name="MBio">
        <title>Comparative genome analysis of Trichophyton rubrum and related dermatophytes reveals candidate genes involved in infection.</title>
        <authorList>
            <person name="Martinez D.A."/>
            <person name="Oliver B.G."/>
            <person name="Graeser Y."/>
            <person name="Goldberg J.M."/>
            <person name="Li W."/>
            <person name="Martinez-Rossi N.M."/>
            <person name="Monod M."/>
            <person name="Shelest E."/>
            <person name="Barton R.C."/>
            <person name="Birch E."/>
            <person name="Brakhage A.A."/>
            <person name="Chen Z."/>
            <person name="Gurr S.J."/>
            <person name="Heiman D."/>
            <person name="Heitman J."/>
            <person name="Kosti I."/>
            <person name="Rossi A."/>
            <person name="Saif S."/>
            <person name="Samalova M."/>
            <person name="Saunders C.W."/>
            <person name="Shea T."/>
            <person name="Summerbell R.C."/>
            <person name="Xu J."/>
            <person name="Young S."/>
            <person name="Zeng Q."/>
            <person name="Birren B.W."/>
            <person name="Cuomo C.A."/>
            <person name="White T.C."/>
        </authorList>
    </citation>
    <scope>NUCLEOTIDE SEQUENCE [LARGE SCALE GENOMIC DNA]</scope>
    <source>
        <strain evidence="11">ATCC MYA-4605 / CBS 113480</strain>
    </source>
</reference>
<dbReference type="HOGENOM" id="CLU_029663_1_2_1"/>
<evidence type="ECO:0000313" key="11">
    <source>
        <dbReference type="Proteomes" id="UP000002035"/>
    </source>
</evidence>
<dbReference type="STRING" id="554155.C5FNF8"/>
<keyword evidence="6 8" id="KW-1133">Transmembrane helix</keyword>
<keyword evidence="5" id="KW-0029">Amino-acid transport</keyword>
<dbReference type="eggNOG" id="KOG3880">
    <property type="taxonomic scope" value="Eukaryota"/>
</dbReference>
<dbReference type="GO" id="GO:0015819">
    <property type="term" value="P:lysine transport"/>
    <property type="evidence" value="ECO:0007669"/>
    <property type="project" value="EnsemblFungi"/>
</dbReference>
<feature type="transmembrane region" description="Helical" evidence="8">
    <location>
        <begin position="162"/>
        <end position="185"/>
    </location>
</feature>
<dbReference type="AlphaFoldDB" id="C5FNF8"/>
<keyword evidence="8" id="KW-0926">Vacuole</keyword>
<gene>
    <name evidence="10" type="ORF">MCYG_04391</name>
</gene>
<proteinExistence type="inferred from homology"/>
<feature type="transmembrane region" description="Helical" evidence="8">
    <location>
        <begin position="135"/>
        <end position="155"/>
    </location>
</feature>
<feature type="transmembrane region" description="Helical" evidence="8">
    <location>
        <begin position="391"/>
        <end position="410"/>
    </location>
</feature>
<keyword evidence="7 8" id="KW-0472">Membrane</keyword>
<evidence type="ECO:0000256" key="7">
    <source>
        <dbReference type="ARBA" id="ARBA00023136"/>
    </source>
</evidence>
<dbReference type="SUPFAM" id="SSF103473">
    <property type="entry name" value="MFS general substrate transporter"/>
    <property type="match status" value="1"/>
</dbReference>
<evidence type="ECO:0000256" key="9">
    <source>
        <dbReference type="SAM" id="MobiDB-lite"/>
    </source>
</evidence>
<dbReference type="PANTHER" id="PTHR10981">
    <property type="entry name" value="BATTENIN"/>
    <property type="match status" value="1"/>
</dbReference>
<evidence type="ECO:0000256" key="2">
    <source>
        <dbReference type="ARBA" id="ARBA00007467"/>
    </source>
</evidence>
<feature type="transmembrane region" description="Helical" evidence="8">
    <location>
        <begin position="365"/>
        <end position="385"/>
    </location>
</feature>
<comment type="similarity">
    <text evidence="2 8">Belongs to the battenin family.</text>
</comment>
<evidence type="ECO:0000256" key="5">
    <source>
        <dbReference type="ARBA" id="ARBA00022970"/>
    </source>
</evidence>
<dbReference type="GO" id="GO:0000324">
    <property type="term" value="C:fungal-type vacuole"/>
    <property type="evidence" value="ECO:0007669"/>
    <property type="project" value="EnsemblFungi"/>
</dbReference>